<reference evidence="1" key="2">
    <citation type="journal article" date="2020" name="Nat. Commun.">
        <title>Large-scale genome sequencing of mycorrhizal fungi provides insights into the early evolution of symbiotic traits.</title>
        <authorList>
            <person name="Miyauchi S."/>
            <person name="Kiss E."/>
            <person name="Kuo A."/>
            <person name="Drula E."/>
            <person name="Kohler A."/>
            <person name="Sanchez-Garcia M."/>
            <person name="Morin E."/>
            <person name="Andreopoulos B."/>
            <person name="Barry K.W."/>
            <person name="Bonito G."/>
            <person name="Buee M."/>
            <person name="Carver A."/>
            <person name="Chen C."/>
            <person name="Cichocki N."/>
            <person name="Clum A."/>
            <person name="Culley D."/>
            <person name="Crous P.W."/>
            <person name="Fauchery L."/>
            <person name="Girlanda M."/>
            <person name="Hayes R.D."/>
            <person name="Keri Z."/>
            <person name="LaButti K."/>
            <person name="Lipzen A."/>
            <person name="Lombard V."/>
            <person name="Magnuson J."/>
            <person name="Maillard F."/>
            <person name="Murat C."/>
            <person name="Nolan M."/>
            <person name="Ohm R.A."/>
            <person name="Pangilinan J."/>
            <person name="Pereira M.F."/>
            <person name="Perotto S."/>
            <person name="Peter M."/>
            <person name="Pfister S."/>
            <person name="Riley R."/>
            <person name="Sitrit Y."/>
            <person name="Stielow J.B."/>
            <person name="Szollosi G."/>
            <person name="Zifcakova L."/>
            <person name="Stursova M."/>
            <person name="Spatafora J.W."/>
            <person name="Tedersoo L."/>
            <person name="Vaario L.M."/>
            <person name="Yamada A."/>
            <person name="Yan M."/>
            <person name="Wang P."/>
            <person name="Xu J."/>
            <person name="Bruns T."/>
            <person name="Baldrian P."/>
            <person name="Vilgalys R."/>
            <person name="Dunand C."/>
            <person name="Henrissat B."/>
            <person name="Grigoriev I.V."/>
            <person name="Hibbett D."/>
            <person name="Nagy L.G."/>
            <person name="Martin F.M."/>
        </authorList>
    </citation>
    <scope>NUCLEOTIDE SEQUENCE</scope>
    <source>
        <strain evidence="1">P2</strain>
    </source>
</reference>
<name>A0ACB6Z9B8_THEGA</name>
<dbReference type="Proteomes" id="UP000886501">
    <property type="component" value="Unassembled WGS sequence"/>
</dbReference>
<evidence type="ECO:0000313" key="2">
    <source>
        <dbReference type="Proteomes" id="UP000886501"/>
    </source>
</evidence>
<reference evidence="1" key="1">
    <citation type="submission" date="2019-10" db="EMBL/GenBank/DDBJ databases">
        <authorList>
            <consortium name="DOE Joint Genome Institute"/>
            <person name="Kuo A."/>
            <person name="Miyauchi S."/>
            <person name="Kiss E."/>
            <person name="Drula E."/>
            <person name="Kohler A."/>
            <person name="Sanchez-Garcia M."/>
            <person name="Andreopoulos B."/>
            <person name="Barry K.W."/>
            <person name="Bonito G."/>
            <person name="Buee M."/>
            <person name="Carver A."/>
            <person name="Chen C."/>
            <person name="Cichocki N."/>
            <person name="Clum A."/>
            <person name="Culley D."/>
            <person name="Crous P.W."/>
            <person name="Fauchery L."/>
            <person name="Girlanda M."/>
            <person name="Hayes R."/>
            <person name="Keri Z."/>
            <person name="Labutti K."/>
            <person name="Lipzen A."/>
            <person name="Lombard V."/>
            <person name="Magnuson J."/>
            <person name="Maillard F."/>
            <person name="Morin E."/>
            <person name="Murat C."/>
            <person name="Nolan M."/>
            <person name="Ohm R."/>
            <person name="Pangilinan J."/>
            <person name="Pereira M."/>
            <person name="Perotto S."/>
            <person name="Peter M."/>
            <person name="Riley R."/>
            <person name="Sitrit Y."/>
            <person name="Stielow B."/>
            <person name="Szollosi G."/>
            <person name="Zifcakova L."/>
            <person name="Stursova M."/>
            <person name="Spatafora J.W."/>
            <person name="Tedersoo L."/>
            <person name="Vaario L.-M."/>
            <person name="Yamada A."/>
            <person name="Yan M."/>
            <person name="Wang P."/>
            <person name="Xu J."/>
            <person name="Bruns T."/>
            <person name="Baldrian P."/>
            <person name="Vilgalys R."/>
            <person name="Henrissat B."/>
            <person name="Grigoriev I.V."/>
            <person name="Hibbett D."/>
            <person name="Nagy L.G."/>
            <person name="Martin F.M."/>
        </authorList>
    </citation>
    <scope>NUCLEOTIDE SEQUENCE</scope>
    <source>
        <strain evidence="1">P2</strain>
    </source>
</reference>
<organism evidence="1 2">
    <name type="scientific">Thelephora ganbajun</name>
    <name type="common">Ganba fungus</name>
    <dbReference type="NCBI Taxonomy" id="370292"/>
    <lineage>
        <taxon>Eukaryota</taxon>
        <taxon>Fungi</taxon>
        <taxon>Dikarya</taxon>
        <taxon>Basidiomycota</taxon>
        <taxon>Agaricomycotina</taxon>
        <taxon>Agaricomycetes</taxon>
        <taxon>Thelephorales</taxon>
        <taxon>Thelephoraceae</taxon>
        <taxon>Thelephora</taxon>
    </lineage>
</organism>
<proteinExistence type="predicted"/>
<sequence>MRRISELPPTPAEPPKPSPQKRKYDFKPVFSIPSPSPQRKNGTVEVAPVEDCYDHHTPNRISQTLHRYHNLDIHSPVPSPIYVRKASFTSKPLVEASHDDIFGSGGDLDCDFEFEADFADDELEDDDEEDEDYDTLDPNSVARYICAFLGPLSDSDDEDFE</sequence>
<gene>
    <name evidence="1" type="ORF">BDM02DRAFT_3119021</name>
</gene>
<accession>A0ACB6Z9B8</accession>
<keyword evidence="2" id="KW-1185">Reference proteome</keyword>
<protein>
    <submittedName>
        <fullName evidence="1">Uncharacterized protein</fullName>
    </submittedName>
</protein>
<comment type="caution">
    <text evidence="1">The sequence shown here is derived from an EMBL/GenBank/DDBJ whole genome shotgun (WGS) entry which is preliminary data.</text>
</comment>
<evidence type="ECO:0000313" key="1">
    <source>
        <dbReference type="EMBL" id="KAF9646182.1"/>
    </source>
</evidence>
<dbReference type="EMBL" id="MU118065">
    <property type="protein sequence ID" value="KAF9646182.1"/>
    <property type="molecule type" value="Genomic_DNA"/>
</dbReference>